<dbReference type="InterPro" id="IPR028987">
    <property type="entry name" value="ATP_synth_B-like_membr_sf"/>
</dbReference>
<dbReference type="Proteomes" id="UP000051269">
    <property type="component" value="Unassembled WGS sequence"/>
</dbReference>
<dbReference type="SUPFAM" id="SSF81573">
    <property type="entry name" value="F1F0 ATP synthase subunit B, membrane domain"/>
    <property type="match status" value="1"/>
</dbReference>
<accession>A0A0R2RSI9</accession>
<evidence type="ECO:0000256" key="15">
    <source>
        <dbReference type="HAMAP-Rule" id="MF_01398"/>
    </source>
</evidence>
<feature type="transmembrane region" description="Helical" evidence="15">
    <location>
        <begin position="24"/>
        <end position="43"/>
    </location>
</feature>
<dbReference type="GO" id="GO:0046933">
    <property type="term" value="F:proton-transporting ATP synthase activity, rotational mechanism"/>
    <property type="evidence" value="ECO:0007669"/>
    <property type="project" value="UniProtKB-UniRule"/>
</dbReference>
<evidence type="ECO:0000256" key="6">
    <source>
        <dbReference type="ARBA" id="ARBA00022781"/>
    </source>
</evidence>
<proteinExistence type="inferred from homology"/>
<evidence type="ECO:0000256" key="9">
    <source>
        <dbReference type="ARBA" id="ARBA00023136"/>
    </source>
</evidence>
<evidence type="ECO:0000313" key="19">
    <source>
        <dbReference type="Proteomes" id="UP000051269"/>
    </source>
</evidence>
<dbReference type="Gene3D" id="6.10.250.1580">
    <property type="match status" value="1"/>
</dbReference>
<evidence type="ECO:0000256" key="12">
    <source>
        <dbReference type="ARBA" id="ARBA00025614"/>
    </source>
</evidence>
<comment type="subunit">
    <text evidence="13">F-type ATPases have 2 components, F(1) - the catalytic core - and F(0) - the membrane proton channel. F(1) has five subunits: alpha(3), beta(3), gamma(1), delta(1), epsilon(1). F(0) has four main subunits: a(1), b(2) and c(10-14). The alpha and beta chains form an alternating ring which encloses part of the gamma chain. F(1) is attached to F(0) by a central stalk formed by the gamma and epsilon chains, while a peripheral stalk is formed by the delta and b chains.</text>
</comment>
<organism evidence="18 19">
    <name type="scientific">Verrucomicrobia subdivision 6 bacterium BACL9 MAG-120507-bin52</name>
    <dbReference type="NCBI Taxonomy" id="1655590"/>
    <lineage>
        <taxon>Bacteria</taxon>
        <taxon>Pseudomonadati</taxon>
        <taxon>Verrucomicrobiota</taxon>
        <taxon>Verrucomicrobiia</taxon>
        <taxon>Verrucomicrobiales</taxon>
        <taxon>Verrucomicrobia subdivision 6</taxon>
    </lineage>
</organism>
<sequence length="175" mass="19815">MLATSLVETGYQLAEQLGIDWAKFSAQTINFLIVLAILWRFAYRPVLNMLAERKRLIEEGLAGAEKGRQSLAEAEEQRRKILRDAEARSEKMVAEARASADVQGAKRLAEAHAQAETLVKKAQETMERDRAQLESEMRKELGRLVARTTEKLVGRVLTPQDEERLRKEAVDLVAR</sequence>
<dbReference type="PANTHER" id="PTHR33445">
    <property type="entry name" value="ATP SYNTHASE SUBUNIT B', CHLOROPLASTIC"/>
    <property type="match status" value="1"/>
</dbReference>
<gene>
    <name evidence="15" type="primary">atpF</name>
    <name evidence="18" type="ORF">ABR82_07525</name>
</gene>
<dbReference type="InterPro" id="IPR050059">
    <property type="entry name" value="ATP_synthase_B_chain"/>
</dbReference>
<keyword evidence="10 15" id="KW-0066">ATP synthesis</keyword>
<name>A0A0R2RSI9_9BACT</name>
<keyword evidence="5 15" id="KW-0812">Transmembrane</keyword>
<dbReference type="NCBIfam" id="TIGR01144">
    <property type="entry name" value="ATP_synt_b"/>
    <property type="match status" value="1"/>
</dbReference>
<dbReference type="Pfam" id="PF00430">
    <property type="entry name" value="ATP-synt_B"/>
    <property type="match status" value="1"/>
</dbReference>
<comment type="subcellular location">
    <subcellularLocation>
        <location evidence="15">Cell membrane</location>
        <topology evidence="15">Single-pass membrane protein</topology>
    </subcellularLocation>
    <subcellularLocation>
        <location evidence="14">Endomembrane system</location>
        <topology evidence="14">Single-pass membrane protein</topology>
    </subcellularLocation>
</comment>
<evidence type="ECO:0000256" key="7">
    <source>
        <dbReference type="ARBA" id="ARBA00022989"/>
    </source>
</evidence>
<evidence type="ECO:0000256" key="4">
    <source>
        <dbReference type="ARBA" id="ARBA00022547"/>
    </source>
</evidence>
<dbReference type="InterPro" id="IPR002146">
    <property type="entry name" value="ATP_synth_b/b'su_bac/chlpt"/>
</dbReference>
<protein>
    <recommendedName>
        <fullName evidence="15">ATP synthase subunit b</fullName>
    </recommendedName>
    <alternativeName>
        <fullName evidence="15">ATP synthase F(0) sector subunit b</fullName>
    </alternativeName>
    <alternativeName>
        <fullName evidence="15">ATPase subunit I</fullName>
    </alternativeName>
    <alternativeName>
        <fullName evidence="15">F-type ATPase subunit b</fullName>
        <shortName evidence="15">F-ATPase subunit b</shortName>
    </alternativeName>
</protein>
<keyword evidence="2 15" id="KW-0813">Transport</keyword>
<evidence type="ECO:0000256" key="5">
    <source>
        <dbReference type="ARBA" id="ARBA00022692"/>
    </source>
</evidence>
<feature type="coiled-coil region" evidence="17">
    <location>
        <begin position="64"/>
        <end position="143"/>
    </location>
</feature>
<dbReference type="GO" id="GO:0045259">
    <property type="term" value="C:proton-transporting ATP synthase complex"/>
    <property type="evidence" value="ECO:0007669"/>
    <property type="project" value="UniProtKB-KW"/>
</dbReference>
<dbReference type="GO" id="GO:0046961">
    <property type="term" value="F:proton-transporting ATPase activity, rotational mechanism"/>
    <property type="evidence" value="ECO:0007669"/>
    <property type="project" value="TreeGrafter"/>
</dbReference>
<keyword evidence="3 15" id="KW-1003">Cell membrane</keyword>
<evidence type="ECO:0000256" key="2">
    <source>
        <dbReference type="ARBA" id="ARBA00022448"/>
    </source>
</evidence>
<keyword evidence="8 15" id="KW-0406">Ion transport</keyword>
<evidence type="ECO:0000256" key="16">
    <source>
        <dbReference type="RuleBase" id="RU003848"/>
    </source>
</evidence>
<evidence type="ECO:0000256" key="13">
    <source>
        <dbReference type="ARBA" id="ARBA00026054"/>
    </source>
</evidence>
<keyword evidence="7 15" id="KW-1133">Transmembrane helix</keyword>
<comment type="subunit">
    <text evidence="15">F-type ATPases have 2 components, F(1) - the catalytic core - and F(0) - the membrane proton channel. F(1) has five subunits: alpha(3), beta(3), gamma(1), delta(1), epsilon(1). F(0) has three main subunits: a(1), b(2) and c(10-14). The alpha and beta chains form an alternating ring which encloses part of the gamma chain. F(1) is attached to F(0) by a central stalk formed by the gamma and epsilon chains, while a peripheral stalk is formed by the delta and b chains.</text>
</comment>
<keyword evidence="9 15" id="KW-0472">Membrane</keyword>
<keyword evidence="17" id="KW-0175">Coiled coil</keyword>
<dbReference type="EMBL" id="LIBO01000004">
    <property type="protein sequence ID" value="KRO63187.1"/>
    <property type="molecule type" value="Genomic_DNA"/>
</dbReference>
<evidence type="ECO:0000256" key="14">
    <source>
        <dbReference type="ARBA" id="ARBA00037847"/>
    </source>
</evidence>
<dbReference type="HAMAP" id="MF_01398">
    <property type="entry name" value="ATP_synth_b_bprime"/>
    <property type="match status" value="1"/>
</dbReference>
<keyword evidence="4 15" id="KW-0138">CF(0)</keyword>
<keyword evidence="6 15" id="KW-0375">Hydrogen ion transport</keyword>
<dbReference type="AlphaFoldDB" id="A0A0R2RSI9"/>
<evidence type="ECO:0000313" key="18">
    <source>
        <dbReference type="EMBL" id="KRO63187.1"/>
    </source>
</evidence>
<evidence type="ECO:0000256" key="11">
    <source>
        <dbReference type="ARBA" id="ARBA00025198"/>
    </source>
</evidence>
<comment type="caution">
    <text evidence="18">The sequence shown here is derived from an EMBL/GenBank/DDBJ whole genome shotgun (WGS) entry which is preliminary data.</text>
</comment>
<dbReference type="InterPro" id="IPR005864">
    <property type="entry name" value="ATP_synth_F0_bsu_bac"/>
</dbReference>
<dbReference type="PANTHER" id="PTHR33445:SF1">
    <property type="entry name" value="ATP SYNTHASE SUBUNIT B"/>
    <property type="match status" value="1"/>
</dbReference>
<dbReference type="GO" id="GO:0012505">
    <property type="term" value="C:endomembrane system"/>
    <property type="evidence" value="ECO:0007669"/>
    <property type="project" value="UniProtKB-SubCell"/>
</dbReference>
<reference evidence="18 19" key="1">
    <citation type="submission" date="2015-10" db="EMBL/GenBank/DDBJ databases">
        <title>Metagenome-Assembled Genomes uncover a global brackish microbiome.</title>
        <authorList>
            <person name="Hugerth L.W."/>
            <person name="Larsson J."/>
            <person name="Alneberg J."/>
            <person name="Lindh M.V."/>
            <person name="Legrand C."/>
            <person name="Pinhassi J."/>
            <person name="Andersson A.F."/>
        </authorList>
    </citation>
    <scope>NUCLEOTIDE SEQUENCE [LARGE SCALE GENOMIC DNA]</scope>
    <source>
        <strain evidence="18">BACL18 MAG-120507-bin52</strain>
    </source>
</reference>
<comment type="function">
    <text evidence="12">Component of the F(0) channel, it forms part of the peripheral stalk, linking F(1) to F(0). The b'-subunit is a diverged and duplicated form of b found in plants and photosynthetic bacteria.</text>
</comment>
<evidence type="ECO:0000256" key="10">
    <source>
        <dbReference type="ARBA" id="ARBA00023310"/>
    </source>
</evidence>
<evidence type="ECO:0000256" key="3">
    <source>
        <dbReference type="ARBA" id="ARBA00022475"/>
    </source>
</evidence>
<evidence type="ECO:0000256" key="17">
    <source>
        <dbReference type="SAM" id="Coils"/>
    </source>
</evidence>
<comment type="similarity">
    <text evidence="1 15 16">Belongs to the ATPase B chain family.</text>
</comment>
<dbReference type="GO" id="GO:0005886">
    <property type="term" value="C:plasma membrane"/>
    <property type="evidence" value="ECO:0007669"/>
    <property type="project" value="UniProtKB-SubCell"/>
</dbReference>
<evidence type="ECO:0000256" key="8">
    <source>
        <dbReference type="ARBA" id="ARBA00023065"/>
    </source>
</evidence>
<dbReference type="CDD" id="cd06503">
    <property type="entry name" value="ATP-synt_Fo_b"/>
    <property type="match status" value="1"/>
</dbReference>
<evidence type="ECO:0000256" key="1">
    <source>
        <dbReference type="ARBA" id="ARBA00005513"/>
    </source>
</evidence>
<comment type="function">
    <text evidence="11 15">F(1)F(0) ATP synthase produces ATP from ADP in the presence of a proton or sodium gradient. F-type ATPases consist of two structural domains, F(1) containing the extramembraneous catalytic core and F(0) containing the membrane proton channel, linked together by a central stalk and a peripheral stalk. During catalysis, ATP synthesis in the catalytic domain of F(1) is coupled via a rotary mechanism of the central stalk subunits to proton translocation.</text>
</comment>